<evidence type="ECO:0000313" key="1">
    <source>
        <dbReference type="EMBL" id="HEC79235.1"/>
    </source>
</evidence>
<dbReference type="EMBL" id="DRIG01000092">
    <property type="protein sequence ID" value="HEC79235.1"/>
    <property type="molecule type" value="Genomic_DNA"/>
</dbReference>
<name>A0A9C9ENH3_UNCW3</name>
<gene>
    <name evidence="1" type="ORF">ENI34_08885</name>
</gene>
<accession>A0A9C9ENH3</accession>
<dbReference type="InterPro" id="IPR019734">
    <property type="entry name" value="TPR_rpt"/>
</dbReference>
<protein>
    <submittedName>
        <fullName evidence="1">Tetratricopeptide repeat protein</fullName>
    </submittedName>
</protein>
<reference evidence="1" key="1">
    <citation type="journal article" date="2020" name="mSystems">
        <title>Genome- and Community-Level Interaction Insights into Carbon Utilization and Element Cycling Functions of Hydrothermarchaeota in Hydrothermal Sediment.</title>
        <authorList>
            <person name="Zhou Z."/>
            <person name="Liu Y."/>
            <person name="Xu W."/>
            <person name="Pan J."/>
            <person name="Luo Z.H."/>
            <person name="Li M."/>
        </authorList>
    </citation>
    <scope>NUCLEOTIDE SEQUENCE</scope>
    <source>
        <strain evidence="1">HyVt-388</strain>
    </source>
</reference>
<comment type="caution">
    <text evidence="1">The sequence shown here is derived from an EMBL/GenBank/DDBJ whole genome shotgun (WGS) entry which is preliminary data.</text>
</comment>
<organism evidence="1 2">
    <name type="scientific">candidate division WOR-3 bacterium</name>
    <dbReference type="NCBI Taxonomy" id="2052148"/>
    <lineage>
        <taxon>Bacteria</taxon>
        <taxon>Bacteria division WOR-3</taxon>
    </lineage>
</organism>
<dbReference type="Pfam" id="PF13174">
    <property type="entry name" value="TPR_6"/>
    <property type="match status" value="1"/>
</dbReference>
<dbReference type="AlphaFoldDB" id="A0A9C9ENH3"/>
<dbReference type="Pfam" id="PF13424">
    <property type="entry name" value="TPR_12"/>
    <property type="match status" value="1"/>
</dbReference>
<dbReference type="Proteomes" id="UP000885826">
    <property type="component" value="Unassembled WGS sequence"/>
</dbReference>
<dbReference type="Gene3D" id="1.25.40.10">
    <property type="entry name" value="Tetratricopeptide repeat domain"/>
    <property type="match status" value="2"/>
</dbReference>
<evidence type="ECO:0000313" key="2">
    <source>
        <dbReference type="Proteomes" id="UP000885826"/>
    </source>
</evidence>
<dbReference type="SUPFAM" id="SSF48452">
    <property type="entry name" value="TPR-like"/>
    <property type="match status" value="1"/>
</dbReference>
<proteinExistence type="predicted"/>
<sequence length="332" mass="38637">MISSILIGLIFLKVAGSDLNPPELQKLVQTGLNFAYIDEYDSARVYFDKVIENFPDNPAGYFFKAALLQLKMMDDCRYTEEKEYLTLIEKSIRCSEDILKQEDNLWAQFYLGSSYTYRAVYEGMKKNYFGTFKYGVKGGSILQKIISKDSTFYDAYLGAGTYEYFWARASRYLPVLKLVGGNAEQAIRKIHLAAEHSFYSGPTAKNSLVFIYGEEKKFEKADSIIDELLTLFPEGRTFLWNKAELEYKKKEYLKAIALYDHLFSVYNGRNPKNYANLAQCKFYIGKCYYELKDKEHAREALKEVISYKKHSDEYPQIKQYCRQAYGLLSRIF</sequence>
<dbReference type="InterPro" id="IPR011990">
    <property type="entry name" value="TPR-like_helical_dom_sf"/>
</dbReference>
<dbReference type="SMART" id="SM00028">
    <property type="entry name" value="TPR"/>
    <property type="match status" value="2"/>
</dbReference>